<dbReference type="InterPro" id="IPR003018">
    <property type="entry name" value="GAF"/>
</dbReference>
<gene>
    <name evidence="6" type="ORF">EKH83_18775</name>
</gene>
<keyword evidence="3" id="KW-0157">Chromophore</keyword>
<protein>
    <submittedName>
        <fullName evidence="6">GAF domain-containing protein</fullName>
    </submittedName>
</protein>
<keyword evidence="1" id="KW-0600">Photoreceptor protein</keyword>
<dbReference type="PANTHER" id="PTHR43065">
    <property type="entry name" value="SENSOR HISTIDINE KINASE"/>
    <property type="match status" value="1"/>
</dbReference>
<evidence type="ECO:0000256" key="1">
    <source>
        <dbReference type="ARBA" id="ARBA00022543"/>
    </source>
</evidence>
<dbReference type="Pfam" id="PF00360">
    <property type="entry name" value="PHY"/>
    <property type="match status" value="1"/>
</dbReference>
<proteinExistence type="predicted"/>
<evidence type="ECO:0000313" key="6">
    <source>
        <dbReference type="EMBL" id="RXF67629.1"/>
    </source>
</evidence>
<dbReference type="EMBL" id="RXOC01000016">
    <property type="protein sequence ID" value="RXF67629.1"/>
    <property type="molecule type" value="Genomic_DNA"/>
</dbReference>
<dbReference type="GO" id="GO:0009584">
    <property type="term" value="P:detection of visible light"/>
    <property type="evidence" value="ECO:0007669"/>
    <property type="project" value="InterPro"/>
</dbReference>
<accession>A0A4Q0M4J2</accession>
<dbReference type="InterPro" id="IPR016132">
    <property type="entry name" value="Phyto_chromo_attachment"/>
</dbReference>
<dbReference type="GO" id="GO:0006355">
    <property type="term" value="P:regulation of DNA-templated transcription"/>
    <property type="evidence" value="ECO:0007669"/>
    <property type="project" value="InterPro"/>
</dbReference>
<feature type="domain" description="Phytochrome chromophore attachment site" evidence="5">
    <location>
        <begin position="143"/>
        <end position="301"/>
    </location>
</feature>
<dbReference type="GO" id="GO:0009881">
    <property type="term" value="F:photoreceptor activity"/>
    <property type="evidence" value="ECO:0007669"/>
    <property type="project" value="UniProtKB-KW"/>
</dbReference>
<comment type="caution">
    <text evidence="6">The sequence shown here is derived from an EMBL/GenBank/DDBJ whole genome shotgun (WGS) entry which is preliminary data.</text>
</comment>
<dbReference type="AlphaFoldDB" id="A0A4Q0M4J2"/>
<dbReference type="SUPFAM" id="SSF55785">
    <property type="entry name" value="PYP-like sensor domain (PAS domain)"/>
    <property type="match status" value="1"/>
</dbReference>
<dbReference type="InterPro" id="IPR013654">
    <property type="entry name" value="PAS_2"/>
</dbReference>
<dbReference type="InterPro" id="IPR001294">
    <property type="entry name" value="Phytochrome"/>
</dbReference>
<evidence type="ECO:0000256" key="2">
    <source>
        <dbReference type="ARBA" id="ARBA00022606"/>
    </source>
</evidence>
<dbReference type="Gene3D" id="3.30.450.40">
    <property type="match status" value="1"/>
</dbReference>
<dbReference type="Pfam" id="PF08446">
    <property type="entry name" value="PAS_2"/>
    <property type="match status" value="1"/>
</dbReference>
<evidence type="ECO:0000256" key="3">
    <source>
        <dbReference type="ARBA" id="ARBA00022991"/>
    </source>
</evidence>
<keyword evidence="2" id="KW-0716">Sensory transduction</keyword>
<dbReference type="SMART" id="SM00065">
    <property type="entry name" value="GAF"/>
    <property type="match status" value="1"/>
</dbReference>
<dbReference type="InterPro" id="IPR013515">
    <property type="entry name" value="Phytochrome_cen-reg"/>
</dbReference>
<name>A0A4Q0M4J2_9SPHI</name>
<dbReference type="PANTHER" id="PTHR43065:SF42">
    <property type="entry name" value="TWO-COMPONENT SENSOR PPRA"/>
    <property type="match status" value="1"/>
</dbReference>
<dbReference type="PRINTS" id="PR01033">
    <property type="entry name" value="PHYTOCHROME"/>
</dbReference>
<dbReference type="RefSeq" id="WP_128771000.1">
    <property type="nucleotide sequence ID" value="NZ_RXOC01000016.1"/>
</dbReference>
<reference evidence="6 7" key="1">
    <citation type="submission" date="2018-12" db="EMBL/GenBank/DDBJ databases">
        <title>The Draft Genome Sequence of the Soil Bacterium Pedobacter tournemirensis R1.</title>
        <authorList>
            <person name="He J."/>
        </authorList>
    </citation>
    <scope>NUCLEOTIDE SEQUENCE [LARGE SCALE GENOMIC DNA]</scope>
    <source>
        <strain evidence="6 7">R1</strain>
    </source>
</reference>
<dbReference type="InterPro" id="IPR029016">
    <property type="entry name" value="GAF-like_dom_sf"/>
</dbReference>
<evidence type="ECO:0000256" key="4">
    <source>
        <dbReference type="ARBA" id="ARBA00023170"/>
    </source>
</evidence>
<dbReference type="SUPFAM" id="SSF55781">
    <property type="entry name" value="GAF domain-like"/>
    <property type="match status" value="2"/>
</dbReference>
<dbReference type="Proteomes" id="UP000290848">
    <property type="component" value="Unassembled WGS sequence"/>
</dbReference>
<sequence>MNKKNFDSDFCGSLPLHQINMIQSYGYLLVLEREDLKIIQASENANEILGLAVQQLVRTSFRDYITKEEADNLYFKFQTDIIEKVPLPLTIKTEGYTGRFVAIAHVKNGYLILEIEKAGEENSFLNVFQELKYVMAEINRSESASQASSVVVHQLKKLSGFDRILMYKFDEDWNGTVIAEVKEDDMDAYLGLKFPASDVPRQARNLYLKNPYRLIPSRDYTPVKLYPVINPVSQAFIDLSDCNLRAVAGVHLEYMKNMKISASMSIRVIRNDKLWGLISCHHRSPKYLSYEVCSVFELLSSVISNKIASIENKEFFQYTSALQEKKSRLIGNTYSYLNLSEGLLNQDINVADLFNAKGAVLTFKGTTSRIGDVPDEEDLKNLIYWLQSKGDEEVYSSRNLPGEYEQAASYQEKASGILSIPIDAEKGEYLIVFRPEVITTVTWGGNPEEAIRFEADRQKYHPRNSFSAWQEIVSQTSLPWTEQELEVAESLRSFIFEFTTKHLKN</sequence>
<organism evidence="6 7">
    <name type="scientific">Arcticibacter tournemirensis</name>
    <dbReference type="NCBI Taxonomy" id="699437"/>
    <lineage>
        <taxon>Bacteria</taxon>
        <taxon>Pseudomonadati</taxon>
        <taxon>Bacteroidota</taxon>
        <taxon>Sphingobacteriia</taxon>
        <taxon>Sphingobacteriales</taxon>
        <taxon>Sphingobacteriaceae</taxon>
        <taxon>Arcticibacter</taxon>
    </lineage>
</organism>
<dbReference type="PROSITE" id="PS50046">
    <property type="entry name" value="PHYTOCHROME_2"/>
    <property type="match status" value="1"/>
</dbReference>
<dbReference type="InterPro" id="IPR035965">
    <property type="entry name" value="PAS-like_dom_sf"/>
</dbReference>
<dbReference type="InterPro" id="IPR043150">
    <property type="entry name" value="Phytochrome_PHY_sf"/>
</dbReference>
<keyword evidence="4" id="KW-0675">Receptor</keyword>
<dbReference type="Gene3D" id="3.30.450.20">
    <property type="entry name" value="PAS domain"/>
    <property type="match status" value="1"/>
</dbReference>
<evidence type="ECO:0000313" key="7">
    <source>
        <dbReference type="Proteomes" id="UP000290848"/>
    </source>
</evidence>
<evidence type="ECO:0000259" key="5">
    <source>
        <dbReference type="PROSITE" id="PS50046"/>
    </source>
</evidence>
<dbReference type="Pfam" id="PF01590">
    <property type="entry name" value="GAF"/>
    <property type="match status" value="1"/>
</dbReference>
<dbReference type="Gene3D" id="3.30.450.270">
    <property type="match status" value="1"/>
</dbReference>